<dbReference type="Gene3D" id="3.20.20.140">
    <property type="entry name" value="Metal-dependent hydrolases"/>
    <property type="match status" value="1"/>
</dbReference>
<dbReference type="PANTHER" id="PTHR21240">
    <property type="entry name" value="2-AMINO-3-CARBOXYLMUCONATE-6-SEMIALDEHYDE DECARBOXYLASE"/>
    <property type="match status" value="1"/>
</dbReference>
<gene>
    <name evidence="4" type="ORF">GCM10009710_37260</name>
</gene>
<accession>A0ABN2KF33</accession>
<dbReference type="PANTHER" id="PTHR21240:SF28">
    <property type="entry name" value="ISO-OROTATE DECARBOXYLASE (EUROFUNG)"/>
    <property type="match status" value="1"/>
</dbReference>
<dbReference type="Pfam" id="PF04909">
    <property type="entry name" value="Amidohydro_2"/>
    <property type="match status" value="1"/>
</dbReference>
<reference evidence="4 5" key="1">
    <citation type="journal article" date="2019" name="Int. J. Syst. Evol. Microbiol.">
        <title>The Global Catalogue of Microorganisms (GCM) 10K type strain sequencing project: providing services to taxonomists for standard genome sequencing and annotation.</title>
        <authorList>
            <consortium name="The Broad Institute Genomics Platform"/>
            <consortium name="The Broad Institute Genome Sequencing Center for Infectious Disease"/>
            <person name="Wu L."/>
            <person name="Ma J."/>
        </authorList>
    </citation>
    <scope>NUCLEOTIDE SEQUENCE [LARGE SCALE GENOMIC DNA]</scope>
    <source>
        <strain evidence="4 5">JCM 13518</strain>
    </source>
</reference>
<proteinExistence type="predicted"/>
<dbReference type="InterPro" id="IPR032465">
    <property type="entry name" value="ACMSD"/>
</dbReference>
<feature type="compositionally biased region" description="Polar residues" evidence="2">
    <location>
        <begin position="18"/>
        <end position="28"/>
    </location>
</feature>
<evidence type="ECO:0000256" key="2">
    <source>
        <dbReference type="SAM" id="MobiDB-lite"/>
    </source>
</evidence>
<name>A0ABN2KF33_9ACTN</name>
<evidence type="ECO:0000313" key="5">
    <source>
        <dbReference type="Proteomes" id="UP001501057"/>
    </source>
</evidence>
<dbReference type="InterPro" id="IPR032466">
    <property type="entry name" value="Metal_Hydrolase"/>
</dbReference>
<evidence type="ECO:0000259" key="3">
    <source>
        <dbReference type="Pfam" id="PF04909"/>
    </source>
</evidence>
<feature type="domain" description="Amidohydrolase-related" evidence="3">
    <location>
        <begin position="47"/>
        <end position="314"/>
    </location>
</feature>
<feature type="region of interest" description="Disordered" evidence="2">
    <location>
        <begin position="1"/>
        <end position="29"/>
    </location>
</feature>
<comment type="caution">
    <text evidence="4">The sequence shown here is derived from an EMBL/GenBank/DDBJ whole genome shotgun (WGS) entry which is preliminary data.</text>
</comment>
<organism evidence="4 5">
    <name type="scientific">Aeromicrobium alkaliterrae</name>
    <dbReference type="NCBI Taxonomy" id="302168"/>
    <lineage>
        <taxon>Bacteria</taxon>
        <taxon>Bacillati</taxon>
        <taxon>Actinomycetota</taxon>
        <taxon>Actinomycetes</taxon>
        <taxon>Propionibacteriales</taxon>
        <taxon>Nocardioidaceae</taxon>
        <taxon>Aeromicrobium</taxon>
    </lineage>
</organism>
<evidence type="ECO:0000313" key="4">
    <source>
        <dbReference type="EMBL" id="GAA1754606.1"/>
    </source>
</evidence>
<protein>
    <recommendedName>
        <fullName evidence="3">Amidohydrolase-related domain-containing protein</fullName>
    </recommendedName>
</protein>
<dbReference type="Proteomes" id="UP001501057">
    <property type="component" value="Unassembled WGS sequence"/>
</dbReference>
<evidence type="ECO:0000256" key="1">
    <source>
        <dbReference type="ARBA" id="ARBA00023239"/>
    </source>
</evidence>
<sequence>MAREPERYGMQIEDEASESGSLEGTQEMVSKPTLEDVSEKSKFDILDCHHHYGDLASLLGPGPSQALAVPTDSVEYRRVELETRLAAMDEQAIRQAVIIPGHSYLRPRGIADTRSVNDGVAEYRDRIPARFPAAVGIVEPLHGRAGYDELDRISSELGLVGISVHVRFQGLSLDSPWVRDYIKRAVDLGLVPFVHVIADSSENALWKFEIIAADNPEAKIIALDAFTSHEQARHVLRIAERFPNVLFDTSLAYHWSEVELLVQQFGSERAVFGTDLYSMMPHGAHVLSQILDSSISDSDKANILGGNIRRALKLIPSNDSWSEPDD</sequence>
<dbReference type="EMBL" id="BAAAME010000022">
    <property type="protein sequence ID" value="GAA1754606.1"/>
    <property type="molecule type" value="Genomic_DNA"/>
</dbReference>
<dbReference type="InterPro" id="IPR006680">
    <property type="entry name" value="Amidohydro-rel"/>
</dbReference>
<dbReference type="SUPFAM" id="SSF51556">
    <property type="entry name" value="Metallo-dependent hydrolases"/>
    <property type="match status" value="1"/>
</dbReference>
<keyword evidence="1" id="KW-0456">Lyase</keyword>
<keyword evidence="5" id="KW-1185">Reference proteome</keyword>